<feature type="compositionally biased region" description="Low complexity" evidence="2">
    <location>
        <begin position="506"/>
        <end position="515"/>
    </location>
</feature>
<dbReference type="Gene3D" id="1.10.555.10">
    <property type="entry name" value="Rho GTPase activation protein"/>
    <property type="match status" value="1"/>
</dbReference>
<feature type="compositionally biased region" description="Basic and acidic residues" evidence="2">
    <location>
        <begin position="20"/>
        <end position="34"/>
    </location>
</feature>
<dbReference type="SUPFAM" id="SSF48350">
    <property type="entry name" value="GTPase activation domain, GAP"/>
    <property type="match status" value="1"/>
</dbReference>
<sequence>MDGLPSVEMQDYWNEVRTIRGDRKESTEEDRSQDEIEEGEVDTAFFESLGLPIDSTREQIGEDDTYSKFLGTLTPRQEEALKRRIQTMNATLRQKRHRAKPTKPDIRSFFSSIDSSSTGTRSRSATPDSLDSASPPQTPPDLNPKTWVDPYLSRSQGSLDSGNHSMITIPCYHPSSSASQVTTMSSYQPSSSSHVTVTNISPPYRERATSIINISSYSNGSTSPISCDSNDGSTPPDRYTSNNNTSKYSSNAQLKPTGTNYNFSRTYISQNSDDSNDYSNHTVTLVNSNLRDNRYTSDSELNLSKKYSQANYRIYPKSDNGESNAGLTDDEGIRGLRTQTSREDTDTSLEEEQPSRRRTTKHRYVHYPEGRVTGLPLPSSLDASIKDSRDAPHSKGIRRQRSYARDIAKDVKFHNNRGVYEFKPQSYHSDDHVRDVQVLRYQAIGSLHIPRNRDTRAPLSTQYAPTRKENQEELRNSEDSSNNRSSQRAGRAESPPTESLVSVDRTTTTTTTTTTRPRSASTTDFGFKAIYSGDGDKFPELVLEEGRSGQTRMDWLHQTDLLKLKNLALLELEIIFTDHNVNHSWRNVKNKKRKEGEKGVFGISLSGLLERDATHLQEPSFTSVPKIFLKLVSRLEQQGLQEEGILRIPGNSCKTEALKNALDRHFYSSPALADEAMARAAPNELVAVLKVFLRMLPEPLLTRAYMPAFHKAHRIEPPEERVVALTMLLLLLPIPHRDTLQVLLELCGRVIEQEAQNRMGLFNVATIMAPNLFSPKYDAGAAKSKLKKEDTEQMLEYARCSCELSQMLIKYRDVLWTVPHRLMGQIRRQYQATGHTAISRLLTRKHKEAPVLSEAEHDAQNCAVLVQSPQFYQQQRTVHLTYSLTARQLLTTMLEEEIERSTGSSNSSHRVEGRREQQSTPRITVNGRPGSRVPRAPPTTCLLRGRKHALLTHSLHERGGNIGERRLDDSARLLEVYQDNPTAEFIVKCRHTGGYSGY</sequence>
<feature type="compositionally biased region" description="Basic and acidic residues" evidence="2">
    <location>
        <begin position="384"/>
        <end position="393"/>
    </location>
</feature>
<feature type="compositionally biased region" description="Polar residues" evidence="2">
    <location>
        <begin position="252"/>
        <end position="270"/>
    </location>
</feature>
<evidence type="ECO:0000256" key="1">
    <source>
        <dbReference type="ARBA" id="ARBA00022468"/>
    </source>
</evidence>
<evidence type="ECO:0000256" key="2">
    <source>
        <dbReference type="SAM" id="MobiDB-lite"/>
    </source>
</evidence>
<protein>
    <submittedName>
        <fullName evidence="4">Rho GTPase-activating protein 18</fullName>
    </submittedName>
</protein>
<dbReference type="SMART" id="SM00324">
    <property type="entry name" value="RhoGAP"/>
    <property type="match status" value="1"/>
</dbReference>
<feature type="compositionally biased region" description="Polar residues" evidence="2">
    <location>
        <begin position="125"/>
        <end position="135"/>
    </location>
</feature>
<evidence type="ECO:0000313" key="4">
    <source>
        <dbReference type="EMBL" id="LAC23320.1"/>
    </source>
</evidence>
<feature type="region of interest" description="Disordered" evidence="2">
    <location>
        <begin position="89"/>
        <end position="198"/>
    </location>
</feature>
<dbReference type="GO" id="GO:0005096">
    <property type="term" value="F:GTPase activator activity"/>
    <property type="evidence" value="ECO:0007669"/>
    <property type="project" value="UniProtKB-KW"/>
</dbReference>
<feature type="compositionally biased region" description="Basic residues" evidence="2">
    <location>
        <begin position="356"/>
        <end position="365"/>
    </location>
</feature>
<dbReference type="GO" id="GO:0051056">
    <property type="term" value="P:regulation of small GTPase mediated signal transduction"/>
    <property type="evidence" value="ECO:0007669"/>
    <property type="project" value="TreeGrafter"/>
</dbReference>
<feature type="region of interest" description="Disordered" evidence="2">
    <location>
        <begin position="897"/>
        <end position="939"/>
    </location>
</feature>
<name>A0A6A7FY45_9CRUS</name>
<feature type="region of interest" description="Disordered" evidence="2">
    <location>
        <begin position="451"/>
        <end position="521"/>
    </location>
</feature>
<feature type="compositionally biased region" description="Low complexity" evidence="2">
    <location>
        <begin position="175"/>
        <end position="193"/>
    </location>
</feature>
<feature type="compositionally biased region" description="Low complexity" evidence="2">
    <location>
        <begin position="271"/>
        <end position="280"/>
    </location>
</feature>
<dbReference type="AlphaFoldDB" id="A0A6A7FY45"/>
<accession>A0A6A7FY45</accession>
<organism evidence="4">
    <name type="scientific">Hirondellea gigas</name>
    <dbReference type="NCBI Taxonomy" id="1518452"/>
    <lineage>
        <taxon>Eukaryota</taxon>
        <taxon>Metazoa</taxon>
        <taxon>Ecdysozoa</taxon>
        <taxon>Arthropoda</taxon>
        <taxon>Crustacea</taxon>
        <taxon>Multicrustacea</taxon>
        <taxon>Malacostraca</taxon>
        <taxon>Eumalacostraca</taxon>
        <taxon>Peracarida</taxon>
        <taxon>Amphipoda</taxon>
        <taxon>Amphilochidea</taxon>
        <taxon>Lysianassida</taxon>
        <taxon>Lysianassidira</taxon>
        <taxon>Lysianassoidea</taxon>
        <taxon>Lysianassidae</taxon>
        <taxon>Hirondellea</taxon>
    </lineage>
</organism>
<dbReference type="GO" id="GO:0007165">
    <property type="term" value="P:signal transduction"/>
    <property type="evidence" value="ECO:0007669"/>
    <property type="project" value="InterPro"/>
</dbReference>
<dbReference type="PROSITE" id="PS50238">
    <property type="entry name" value="RHOGAP"/>
    <property type="match status" value="1"/>
</dbReference>
<evidence type="ECO:0000259" key="3">
    <source>
        <dbReference type="PROSITE" id="PS50238"/>
    </source>
</evidence>
<dbReference type="GO" id="GO:0030833">
    <property type="term" value="P:regulation of actin filament polymerization"/>
    <property type="evidence" value="ECO:0007669"/>
    <property type="project" value="TreeGrafter"/>
</dbReference>
<dbReference type="Pfam" id="PF25442">
    <property type="entry name" value="Ubiquitin_RHG40_C"/>
    <property type="match status" value="1"/>
</dbReference>
<dbReference type="InterPro" id="IPR008936">
    <property type="entry name" value="Rho_GTPase_activation_prot"/>
</dbReference>
<dbReference type="PANTHER" id="PTHR14963:SF1">
    <property type="entry name" value="RHO GTPASE-ACTIVATING PROTEIN CONUNDRUM"/>
    <property type="match status" value="1"/>
</dbReference>
<feature type="compositionally biased region" description="Polar residues" evidence="2">
    <location>
        <begin position="153"/>
        <end position="166"/>
    </location>
</feature>
<dbReference type="PANTHER" id="PTHR14963">
    <property type="entry name" value="RHO GTPASE ACTIVATING PROTEIN 18,19-RELATED"/>
    <property type="match status" value="1"/>
</dbReference>
<feature type="region of interest" description="Disordered" evidence="2">
    <location>
        <begin position="314"/>
        <end position="403"/>
    </location>
</feature>
<feature type="compositionally biased region" description="Basic and acidic residues" evidence="2">
    <location>
        <begin position="466"/>
        <end position="478"/>
    </location>
</feature>
<proteinExistence type="evidence at transcript level"/>
<dbReference type="GO" id="GO:0005737">
    <property type="term" value="C:cytoplasm"/>
    <property type="evidence" value="ECO:0007669"/>
    <property type="project" value="TreeGrafter"/>
</dbReference>
<dbReference type="InterPro" id="IPR000198">
    <property type="entry name" value="RhoGAP_dom"/>
</dbReference>
<feature type="compositionally biased region" description="Low complexity" evidence="2">
    <location>
        <begin position="107"/>
        <end position="124"/>
    </location>
</feature>
<feature type="compositionally biased region" description="Low complexity" evidence="2">
    <location>
        <begin position="479"/>
        <end position="488"/>
    </location>
</feature>
<reference evidence="4" key="1">
    <citation type="submission" date="2017-11" db="EMBL/GenBank/DDBJ databases">
        <title>The sensing device of the deep-sea amphipod.</title>
        <authorList>
            <person name="Kobayashi H."/>
            <person name="Nagahama T."/>
            <person name="Arai W."/>
            <person name="Sasagawa Y."/>
            <person name="Umeda M."/>
            <person name="Hayashi T."/>
            <person name="Nikaido I."/>
            <person name="Watanabe H."/>
            <person name="Oguri K."/>
            <person name="Kitazato H."/>
            <person name="Fujioka K."/>
            <person name="Kido Y."/>
            <person name="Takami H."/>
        </authorList>
    </citation>
    <scope>NUCLEOTIDE SEQUENCE</scope>
    <source>
        <tissue evidence="4">Whole body</tissue>
    </source>
</reference>
<dbReference type="EMBL" id="IACT01004111">
    <property type="protein sequence ID" value="LAC23320.1"/>
    <property type="molecule type" value="mRNA"/>
</dbReference>
<feature type="compositionally biased region" description="Low complexity" evidence="2">
    <location>
        <begin position="239"/>
        <end position="251"/>
    </location>
</feature>
<feature type="region of interest" description="Disordered" evidence="2">
    <location>
        <begin position="20"/>
        <end position="41"/>
    </location>
</feature>
<dbReference type="Pfam" id="PF00620">
    <property type="entry name" value="RhoGAP"/>
    <property type="match status" value="1"/>
</dbReference>
<keyword evidence="1" id="KW-0343">GTPase activation</keyword>
<feature type="region of interest" description="Disordered" evidence="2">
    <location>
        <begin position="220"/>
        <end position="280"/>
    </location>
</feature>
<feature type="domain" description="Rho-GAP" evidence="3">
    <location>
        <begin position="603"/>
        <end position="816"/>
    </location>
</feature>
<dbReference type="InterPro" id="IPR057323">
    <property type="entry name" value="RHG40/28/18_ubiquitin"/>
</dbReference>